<dbReference type="AlphaFoldDB" id="A0A3N4HPX8"/>
<dbReference type="PRINTS" id="PR01217">
    <property type="entry name" value="PRICHEXTENSN"/>
</dbReference>
<keyword evidence="2" id="KW-0472">Membrane</keyword>
<gene>
    <name evidence="4" type="ORF">BJ508DRAFT_87682</name>
</gene>
<keyword evidence="5" id="KW-1185">Reference proteome</keyword>
<evidence type="ECO:0000256" key="2">
    <source>
        <dbReference type="SAM" id="Phobius"/>
    </source>
</evidence>
<feature type="compositionally biased region" description="Pro residues" evidence="1">
    <location>
        <begin position="153"/>
        <end position="187"/>
    </location>
</feature>
<keyword evidence="3" id="KW-0732">Signal</keyword>
<evidence type="ECO:0000256" key="1">
    <source>
        <dbReference type="SAM" id="MobiDB-lite"/>
    </source>
</evidence>
<feature type="compositionally biased region" description="Polar residues" evidence="1">
    <location>
        <begin position="247"/>
        <end position="256"/>
    </location>
</feature>
<feature type="compositionally biased region" description="Low complexity" evidence="1">
    <location>
        <begin position="115"/>
        <end position="152"/>
    </location>
</feature>
<reference evidence="4 5" key="1">
    <citation type="journal article" date="2018" name="Nat. Ecol. Evol.">
        <title>Pezizomycetes genomes reveal the molecular basis of ectomycorrhizal truffle lifestyle.</title>
        <authorList>
            <person name="Murat C."/>
            <person name="Payen T."/>
            <person name="Noel B."/>
            <person name="Kuo A."/>
            <person name="Morin E."/>
            <person name="Chen J."/>
            <person name="Kohler A."/>
            <person name="Krizsan K."/>
            <person name="Balestrini R."/>
            <person name="Da Silva C."/>
            <person name="Montanini B."/>
            <person name="Hainaut M."/>
            <person name="Levati E."/>
            <person name="Barry K.W."/>
            <person name="Belfiori B."/>
            <person name="Cichocki N."/>
            <person name="Clum A."/>
            <person name="Dockter R.B."/>
            <person name="Fauchery L."/>
            <person name="Guy J."/>
            <person name="Iotti M."/>
            <person name="Le Tacon F."/>
            <person name="Lindquist E.A."/>
            <person name="Lipzen A."/>
            <person name="Malagnac F."/>
            <person name="Mello A."/>
            <person name="Molinier V."/>
            <person name="Miyauchi S."/>
            <person name="Poulain J."/>
            <person name="Riccioni C."/>
            <person name="Rubini A."/>
            <person name="Sitrit Y."/>
            <person name="Splivallo R."/>
            <person name="Traeger S."/>
            <person name="Wang M."/>
            <person name="Zifcakova L."/>
            <person name="Wipf D."/>
            <person name="Zambonelli A."/>
            <person name="Paolocci F."/>
            <person name="Nowrousian M."/>
            <person name="Ottonello S."/>
            <person name="Baldrian P."/>
            <person name="Spatafora J.W."/>
            <person name="Henrissat B."/>
            <person name="Nagy L.G."/>
            <person name="Aury J.M."/>
            <person name="Wincker P."/>
            <person name="Grigoriev I.V."/>
            <person name="Bonfante P."/>
            <person name="Martin F.M."/>
        </authorList>
    </citation>
    <scope>NUCLEOTIDE SEQUENCE [LARGE SCALE GENOMIC DNA]</scope>
    <source>
        <strain evidence="4 5">RN42</strain>
    </source>
</reference>
<dbReference type="Proteomes" id="UP000275078">
    <property type="component" value="Unassembled WGS sequence"/>
</dbReference>
<feature type="chain" id="PRO_5018170565" description="Extracellular membrane protein CFEM domain-containing protein" evidence="3">
    <location>
        <begin position="23"/>
        <end position="368"/>
    </location>
</feature>
<evidence type="ECO:0000313" key="4">
    <source>
        <dbReference type="EMBL" id="RPA71724.1"/>
    </source>
</evidence>
<feature type="compositionally biased region" description="Basic and acidic residues" evidence="1">
    <location>
        <begin position="351"/>
        <end position="368"/>
    </location>
</feature>
<evidence type="ECO:0000256" key="3">
    <source>
        <dbReference type="SAM" id="SignalP"/>
    </source>
</evidence>
<dbReference type="STRING" id="1160509.A0A3N4HPX8"/>
<feature type="region of interest" description="Disordered" evidence="1">
    <location>
        <begin position="347"/>
        <end position="368"/>
    </location>
</feature>
<name>A0A3N4HPX8_ASCIM</name>
<feature type="region of interest" description="Disordered" evidence="1">
    <location>
        <begin position="115"/>
        <end position="263"/>
    </location>
</feature>
<keyword evidence="2" id="KW-0812">Transmembrane</keyword>
<organism evidence="4 5">
    <name type="scientific">Ascobolus immersus RN42</name>
    <dbReference type="NCBI Taxonomy" id="1160509"/>
    <lineage>
        <taxon>Eukaryota</taxon>
        <taxon>Fungi</taxon>
        <taxon>Dikarya</taxon>
        <taxon>Ascomycota</taxon>
        <taxon>Pezizomycotina</taxon>
        <taxon>Pezizomycetes</taxon>
        <taxon>Pezizales</taxon>
        <taxon>Ascobolaceae</taxon>
        <taxon>Ascobolus</taxon>
    </lineage>
</organism>
<feature type="transmembrane region" description="Helical" evidence="2">
    <location>
        <begin position="267"/>
        <end position="291"/>
    </location>
</feature>
<dbReference type="EMBL" id="ML119904">
    <property type="protein sequence ID" value="RPA71724.1"/>
    <property type="molecule type" value="Genomic_DNA"/>
</dbReference>
<keyword evidence="2" id="KW-1133">Transmembrane helix</keyword>
<evidence type="ECO:0008006" key="6">
    <source>
        <dbReference type="Google" id="ProtNLM"/>
    </source>
</evidence>
<proteinExistence type="predicted"/>
<feature type="region of interest" description="Disordered" evidence="1">
    <location>
        <begin position="292"/>
        <end position="330"/>
    </location>
</feature>
<feature type="compositionally biased region" description="Low complexity" evidence="1">
    <location>
        <begin position="199"/>
        <end position="245"/>
    </location>
</feature>
<protein>
    <recommendedName>
        <fullName evidence="6">Extracellular membrane protein CFEM domain-containing protein</fullName>
    </recommendedName>
</protein>
<feature type="signal peptide" evidence="3">
    <location>
        <begin position="1"/>
        <end position="22"/>
    </location>
</feature>
<accession>A0A3N4HPX8</accession>
<evidence type="ECO:0000313" key="5">
    <source>
        <dbReference type="Proteomes" id="UP000275078"/>
    </source>
</evidence>
<sequence length="368" mass="38786">MRLFIGLWWIIQLLSNSELAVADLCSYNLVSCAQDAVELLVGRACVGSTSNCFCDESFKQYIVYFRKCFESRGAEYCDTGDVYNDAEYQGVERERAEDAMRDACYSIALAGGFRPKPASTSKPTNTSSPPPATTTSTETPAPTSPTSTTKSTVPPPPSPTSKPPTEAPAPPPSSTEEPTSPPQPPPSTTKSAEIPAPIPSTTETTATETDTETGSESTPTSTPTDESPSSSEDPSVSPTSPSDDTNGAKTNQPASTNDDKDTKVVKIAVGLGVSLGSVLLLTLAALGTILLRRRRKKAAPGVPGEDDTETASTPVEAAGSEFYSGEKEDMNEEEVARGELANCEIVEADDTEIKQAPDTEVKAPKEMG</sequence>